<feature type="domain" description="FAD/NAD(P)-binding" evidence="9">
    <location>
        <begin position="8"/>
        <end position="323"/>
    </location>
</feature>
<organism evidence="10 11">
    <name type="scientific">Streptomyces bauhiniae</name>
    <dbReference type="NCBI Taxonomy" id="2340725"/>
    <lineage>
        <taxon>Bacteria</taxon>
        <taxon>Bacillati</taxon>
        <taxon>Actinomycetota</taxon>
        <taxon>Actinomycetes</taxon>
        <taxon>Kitasatosporales</taxon>
        <taxon>Streptomycetaceae</taxon>
        <taxon>Streptomyces</taxon>
    </lineage>
</organism>
<gene>
    <name evidence="10" type="ORF">G3I21_18705</name>
</gene>
<dbReference type="InterPro" id="IPR001100">
    <property type="entry name" value="Pyr_nuc-diS_OxRdtase"/>
</dbReference>
<feature type="active site" description="Proton acceptor" evidence="5">
    <location>
        <position position="443"/>
    </location>
</feature>
<evidence type="ECO:0000313" key="10">
    <source>
        <dbReference type="EMBL" id="NEB93695.1"/>
    </source>
</evidence>
<keyword evidence="4" id="KW-0560">Oxidoreductase</keyword>
<feature type="binding site" evidence="6">
    <location>
        <position position="270"/>
    </location>
    <ligand>
        <name>NAD(+)</name>
        <dbReference type="ChEBI" id="CHEBI:57540"/>
    </ligand>
</feature>
<dbReference type="InterPro" id="IPR004099">
    <property type="entry name" value="Pyr_nucl-diS_OxRdtase_dimer"/>
</dbReference>
<dbReference type="InterPro" id="IPR036188">
    <property type="entry name" value="FAD/NAD-bd_sf"/>
</dbReference>
<feature type="disulfide bond" description="Redox-active" evidence="7">
    <location>
        <begin position="45"/>
        <end position="50"/>
    </location>
</feature>
<evidence type="ECO:0000259" key="9">
    <source>
        <dbReference type="Pfam" id="PF07992"/>
    </source>
</evidence>
<dbReference type="AlphaFoldDB" id="A0A7K3QV53"/>
<keyword evidence="6" id="KW-0547">Nucleotide-binding</keyword>
<evidence type="ECO:0000313" key="11">
    <source>
        <dbReference type="Proteomes" id="UP000470520"/>
    </source>
</evidence>
<proteinExistence type="inferred from homology"/>
<evidence type="ECO:0000256" key="3">
    <source>
        <dbReference type="ARBA" id="ARBA00022827"/>
    </source>
</evidence>
<dbReference type="FunFam" id="3.30.390.30:FF:000001">
    <property type="entry name" value="Dihydrolipoyl dehydrogenase"/>
    <property type="match status" value="1"/>
</dbReference>
<comment type="cofactor">
    <cofactor evidence="6">
        <name>FAD</name>
        <dbReference type="ChEBI" id="CHEBI:57692"/>
    </cofactor>
    <text evidence="6">Binds 1 FAD per subunit.</text>
</comment>
<keyword evidence="6" id="KW-0520">NAD</keyword>
<dbReference type="Pfam" id="PF02852">
    <property type="entry name" value="Pyr_redox_dim"/>
    <property type="match status" value="1"/>
</dbReference>
<evidence type="ECO:0000256" key="5">
    <source>
        <dbReference type="PIRSR" id="PIRSR000350-2"/>
    </source>
</evidence>
<dbReference type="SUPFAM" id="SSF51905">
    <property type="entry name" value="FAD/NAD(P)-binding domain"/>
    <property type="match status" value="1"/>
</dbReference>
<sequence length="460" mass="48454">MNARVEDFDLLVVGGGKAGKTLAMDHARGGRRVAMVERAMIGGTCINVACIPTKALVTSARAVRTLERGRSLGLVVDDVLVDVDLLRQHKTGVVDGMVAANLQQFLGSGMDFVLGEALFVAERTVEVALADGGTRVLRGAETVVNTGTRPRVPDIPGLAEAGVLTSETLLELQTLPARMTIIGAGPIGLEFADMFAAFGTEVTLVAPAQRVLPREDPEMARAVHGMLQAGGVTLLLGREVRSVSRDGGEFTLRLSDGTVLTSDAVLVAAGRTPVTEDLGLDRAGVATTAEGFVAVDEYLATTAPNTWAAGDVAGSPQFTHASLDDYRILKTNLAGGRRSTRDRLIPRTTFLSFDLAHVGLTEEEARAAGRQVRIARLPVAAIPRARAGRDTGGLWKAVVDAGTDRILGATLLGDSAGETITTIQLAMLADLPYTSLRDMIITHPTMTEGLNLLFATLSED</sequence>
<dbReference type="InterPro" id="IPR016156">
    <property type="entry name" value="FAD/NAD-linked_Rdtase_dimer_sf"/>
</dbReference>
<dbReference type="RefSeq" id="WP_164190196.1">
    <property type="nucleotide sequence ID" value="NZ_JAAGMR010000210.1"/>
</dbReference>
<feature type="binding site" evidence="6">
    <location>
        <begin position="183"/>
        <end position="190"/>
    </location>
    <ligand>
        <name>NAD(+)</name>
        <dbReference type="ChEBI" id="CHEBI:57540"/>
    </ligand>
</feature>
<accession>A0A7K3QV53</accession>
<dbReference type="GO" id="GO:0003955">
    <property type="term" value="F:NAD(P)H dehydrogenase (quinone) activity"/>
    <property type="evidence" value="ECO:0007669"/>
    <property type="project" value="TreeGrafter"/>
</dbReference>
<evidence type="ECO:0000259" key="8">
    <source>
        <dbReference type="Pfam" id="PF02852"/>
    </source>
</evidence>
<dbReference type="Gene3D" id="3.50.50.60">
    <property type="entry name" value="FAD/NAD(P)-binding domain"/>
    <property type="match status" value="2"/>
</dbReference>
<dbReference type="PANTHER" id="PTHR43014">
    <property type="entry name" value="MERCURIC REDUCTASE"/>
    <property type="match status" value="1"/>
</dbReference>
<evidence type="ECO:0000256" key="6">
    <source>
        <dbReference type="PIRSR" id="PIRSR000350-3"/>
    </source>
</evidence>
<protein>
    <submittedName>
        <fullName evidence="10">FAD-dependent oxidoreductase</fullName>
    </submittedName>
</protein>
<evidence type="ECO:0000256" key="2">
    <source>
        <dbReference type="ARBA" id="ARBA00022630"/>
    </source>
</evidence>
<feature type="domain" description="Pyridine nucleotide-disulphide oxidoreductase dimerisation" evidence="8">
    <location>
        <begin position="345"/>
        <end position="450"/>
    </location>
</feature>
<dbReference type="PRINTS" id="PR00411">
    <property type="entry name" value="PNDRDTASEI"/>
</dbReference>
<dbReference type="PIRSF" id="PIRSF000350">
    <property type="entry name" value="Mercury_reductase_MerA"/>
    <property type="match status" value="1"/>
</dbReference>
<dbReference type="InterPro" id="IPR023753">
    <property type="entry name" value="FAD/NAD-binding_dom"/>
</dbReference>
<dbReference type="Gene3D" id="3.30.390.30">
    <property type="match status" value="1"/>
</dbReference>
<dbReference type="PANTHER" id="PTHR43014:SF2">
    <property type="entry name" value="MERCURIC REDUCTASE"/>
    <property type="match status" value="1"/>
</dbReference>
<evidence type="ECO:0000256" key="7">
    <source>
        <dbReference type="PIRSR" id="PIRSR000350-4"/>
    </source>
</evidence>
<dbReference type="Proteomes" id="UP000470520">
    <property type="component" value="Unassembled WGS sequence"/>
</dbReference>
<feature type="binding site" evidence="6">
    <location>
        <position position="311"/>
    </location>
    <ligand>
        <name>FAD</name>
        <dbReference type="ChEBI" id="CHEBI:57692"/>
    </ligand>
</feature>
<comment type="caution">
    <text evidence="10">The sequence shown here is derived from an EMBL/GenBank/DDBJ whole genome shotgun (WGS) entry which is preliminary data.</text>
</comment>
<keyword evidence="3 6" id="KW-0274">FAD</keyword>
<evidence type="ECO:0000256" key="1">
    <source>
        <dbReference type="ARBA" id="ARBA00007532"/>
    </source>
</evidence>
<dbReference type="EMBL" id="JAAGMR010000210">
    <property type="protein sequence ID" value="NEB93695.1"/>
    <property type="molecule type" value="Genomic_DNA"/>
</dbReference>
<dbReference type="SUPFAM" id="SSF55424">
    <property type="entry name" value="FAD/NAD-linked reductases, dimerisation (C-terminal) domain"/>
    <property type="match status" value="1"/>
</dbReference>
<reference evidence="10 11" key="1">
    <citation type="submission" date="2020-01" db="EMBL/GenBank/DDBJ databases">
        <title>Insect and environment-associated Actinomycetes.</title>
        <authorList>
            <person name="Currrie C."/>
            <person name="Chevrette M."/>
            <person name="Carlson C."/>
            <person name="Stubbendieck R."/>
            <person name="Wendt-Pienkowski E."/>
        </authorList>
    </citation>
    <scope>NUCLEOTIDE SEQUENCE [LARGE SCALE GENOMIC DNA]</scope>
    <source>
        <strain evidence="10 11">SID7754</strain>
    </source>
</reference>
<dbReference type="PRINTS" id="PR00368">
    <property type="entry name" value="FADPNR"/>
</dbReference>
<comment type="similarity">
    <text evidence="1">Belongs to the class-I pyridine nucleotide-disulfide oxidoreductase family.</text>
</comment>
<name>A0A7K3QV53_9ACTN</name>
<feature type="binding site" evidence="6">
    <location>
        <position position="54"/>
    </location>
    <ligand>
        <name>FAD</name>
        <dbReference type="ChEBI" id="CHEBI:57692"/>
    </ligand>
</feature>
<evidence type="ECO:0000256" key="4">
    <source>
        <dbReference type="ARBA" id="ARBA00023002"/>
    </source>
</evidence>
<keyword evidence="2" id="KW-0285">Flavoprotein</keyword>
<dbReference type="GO" id="GO:0050660">
    <property type="term" value="F:flavin adenine dinucleotide binding"/>
    <property type="evidence" value="ECO:0007669"/>
    <property type="project" value="TreeGrafter"/>
</dbReference>
<dbReference type="Pfam" id="PF07992">
    <property type="entry name" value="Pyr_redox_2"/>
    <property type="match status" value="1"/>
</dbReference>